<dbReference type="PIRSF" id="PIRSF021292">
    <property type="entry name" value="Competence_ComGD"/>
    <property type="match status" value="1"/>
</dbReference>
<gene>
    <name evidence="4" type="ORF">HB897_01875</name>
    <name evidence="3" type="ORF">UQ68_13685</name>
</gene>
<dbReference type="EMBL" id="JYOM01000017">
    <property type="protein sequence ID" value="KKD43999.1"/>
    <property type="molecule type" value="Genomic_DNA"/>
</dbReference>
<accession>A0A7X0WZR5</accession>
<organism evidence="4 6">
    <name type="scientific">Listeria seeligeri</name>
    <dbReference type="NCBI Taxonomy" id="1640"/>
    <lineage>
        <taxon>Bacteria</taxon>
        <taxon>Bacillati</taxon>
        <taxon>Bacillota</taxon>
        <taxon>Bacilli</taxon>
        <taxon>Bacillales</taxon>
        <taxon>Listeriaceae</taxon>
        <taxon>Listeria</taxon>
    </lineage>
</organism>
<reference evidence="3 5" key="1">
    <citation type="submission" date="2015-02" db="EMBL/GenBank/DDBJ databases">
        <title>Sequencing of Listeria spp. dairy environmental strains.</title>
        <authorList>
            <person name="Muhterem-Uyar M."/>
            <person name="Wagner M."/>
            <person name="Schmitz-Esser S."/>
            <person name="Stessl B."/>
        </authorList>
    </citation>
    <scope>NUCLEOTIDE SEQUENCE [LARGE SCALE GENOMIC DNA]</scope>
    <source>
        <strain evidence="3 5">7KSM</strain>
    </source>
</reference>
<dbReference type="InterPro" id="IPR016785">
    <property type="entry name" value="ComGD"/>
</dbReference>
<evidence type="ECO:0000313" key="4">
    <source>
        <dbReference type="EMBL" id="MBC1484977.1"/>
    </source>
</evidence>
<dbReference type="EMBL" id="JAARRG010000001">
    <property type="protein sequence ID" value="MBC1484977.1"/>
    <property type="molecule type" value="Genomic_DNA"/>
</dbReference>
<dbReference type="GO" id="GO:0030420">
    <property type="term" value="P:establishment of competence for transformation"/>
    <property type="evidence" value="ECO:0007669"/>
    <property type="project" value="UniProtKB-KW"/>
</dbReference>
<reference evidence="4 6" key="2">
    <citation type="submission" date="2020-03" db="EMBL/GenBank/DDBJ databases">
        <title>Soil Listeria distribution.</title>
        <authorList>
            <person name="Liao J."/>
            <person name="Wiedmann M."/>
        </authorList>
    </citation>
    <scope>NUCLEOTIDE SEQUENCE [LARGE SCALE GENOMIC DNA]</scope>
    <source>
        <strain evidence="4 6">FSL L7-1560</strain>
    </source>
</reference>
<dbReference type="Proteomes" id="UP000523362">
    <property type="component" value="Unassembled WGS sequence"/>
</dbReference>
<sequence length="142" mass="16076">MKPNAFTLLEMLLVLSISLAMISLTIFPLTNSLSVFNEKLLLEEMKASIYYAQLYAITSSQDTTISFTPTDNKLSASTVNNTLFTVPLSPIIKLNQKKVENFRFSSLDGSINRFTTIHFTGTSKNYKLIFQIGKGRFRFEKD</sequence>
<evidence type="ECO:0000313" key="6">
    <source>
        <dbReference type="Proteomes" id="UP000523362"/>
    </source>
</evidence>
<evidence type="ECO:0000256" key="1">
    <source>
        <dbReference type="ARBA" id="ARBA00004241"/>
    </source>
</evidence>
<dbReference type="GO" id="GO:0009986">
    <property type="term" value="C:cell surface"/>
    <property type="evidence" value="ECO:0007669"/>
    <property type="project" value="UniProtKB-SubCell"/>
</dbReference>
<evidence type="ECO:0000256" key="2">
    <source>
        <dbReference type="ARBA" id="ARBA00023287"/>
    </source>
</evidence>
<dbReference type="RefSeq" id="WP_003747528.1">
    <property type="nucleotide sequence ID" value="NZ_CP034772.1"/>
</dbReference>
<name>A0A7X0WZR5_LISSE</name>
<keyword evidence="5" id="KW-1185">Reference proteome</keyword>
<comment type="subcellular location">
    <subcellularLocation>
        <location evidence="1">Cell surface</location>
    </subcellularLocation>
</comment>
<dbReference type="InterPro" id="IPR012902">
    <property type="entry name" value="N_methyl_site"/>
</dbReference>
<evidence type="ECO:0000313" key="5">
    <source>
        <dbReference type="Proteomes" id="UP000033536"/>
    </source>
</evidence>
<dbReference type="Proteomes" id="UP000033536">
    <property type="component" value="Unassembled WGS sequence"/>
</dbReference>
<proteinExistence type="predicted"/>
<dbReference type="NCBIfam" id="NF040982">
    <property type="entry name" value="ComGD"/>
    <property type="match status" value="1"/>
</dbReference>
<keyword evidence="2" id="KW-0178">Competence</keyword>
<comment type="caution">
    <text evidence="4">The sequence shown here is derived from an EMBL/GenBank/DDBJ whole genome shotgun (WGS) entry which is preliminary data.</text>
</comment>
<dbReference type="NCBIfam" id="TIGR02532">
    <property type="entry name" value="IV_pilin_GFxxxE"/>
    <property type="match status" value="1"/>
</dbReference>
<dbReference type="AlphaFoldDB" id="A0A7X0WZR5"/>
<protein>
    <submittedName>
        <fullName evidence="3">Competence protein ComG</fullName>
    </submittedName>
    <submittedName>
        <fullName evidence="4">Type II secretion system protein</fullName>
    </submittedName>
</protein>
<evidence type="ECO:0000313" key="3">
    <source>
        <dbReference type="EMBL" id="KKD43999.1"/>
    </source>
</evidence>